<dbReference type="Proteomes" id="UP000481876">
    <property type="component" value="Unassembled WGS sequence"/>
</dbReference>
<accession>A0A6L3YYP3</accession>
<name>A0A6L3YYP3_BRUAN</name>
<evidence type="ECO:0000313" key="2">
    <source>
        <dbReference type="Proteomes" id="UP000481876"/>
    </source>
</evidence>
<comment type="caution">
    <text evidence="1">The sequence shown here is derived from an EMBL/GenBank/DDBJ whole genome shotgun (WGS) entry which is preliminary data.</text>
</comment>
<dbReference type="EMBL" id="WBWS01000041">
    <property type="protein sequence ID" value="KAB2759584.1"/>
    <property type="molecule type" value="Genomic_DNA"/>
</dbReference>
<protein>
    <submittedName>
        <fullName evidence="1">Uncharacterized protein</fullName>
    </submittedName>
</protein>
<reference evidence="1 2" key="1">
    <citation type="submission" date="2019-09" db="EMBL/GenBank/DDBJ databases">
        <title>Taxonomic organization of the family Brucellaceae based on a phylogenomic approach.</title>
        <authorList>
            <person name="Leclercq S."/>
            <person name="Cloeckaert A."/>
            <person name="Zygmunt M.S."/>
        </authorList>
    </citation>
    <scope>NUCLEOTIDE SEQUENCE [LARGE SCALE GENOMIC DNA]</scope>
    <source>
        <strain evidence="1 2">LMG 3313</strain>
    </source>
</reference>
<dbReference type="RefSeq" id="WP_192800294.1">
    <property type="nucleotide sequence ID" value="NZ_WBWS01000041.1"/>
</dbReference>
<sequence length="102" mass="11531">MRGRTLEEWIDTLGLEQVDDPQIQKPIYRKVSFGPMALTGEIEELISSQIRELREILEMPRTVLAPLLGLHHQVLSRYDPSLRGPGYVTDGTALSGRTAFVR</sequence>
<dbReference type="AlphaFoldDB" id="A0A6L3YYP3"/>
<proteinExistence type="predicted"/>
<gene>
    <name evidence="1" type="ORF">F9L04_24385</name>
</gene>
<evidence type="ECO:0000313" key="1">
    <source>
        <dbReference type="EMBL" id="KAB2759584.1"/>
    </source>
</evidence>
<organism evidence="1 2">
    <name type="scientific">Brucella anthropi</name>
    <name type="common">Ochrobactrum anthropi</name>
    <dbReference type="NCBI Taxonomy" id="529"/>
    <lineage>
        <taxon>Bacteria</taxon>
        <taxon>Pseudomonadati</taxon>
        <taxon>Pseudomonadota</taxon>
        <taxon>Alphaproteobacteria</taxon>
        <taxon>Hyphomicrobiales</taxon>
        <taxon>Brucellaceae</taxon>
        <taxon>Brucella/Ochrobactrum group</taxon>
        <taxon>Brucella</taxon>
    </lineage>
</organism>